<sequence length="295" mass="32725">MRPNNDRRMRMSAMSFDETSRILDDAGGALHYHEAGSGEVLLLLHGSGPGVTGWANFGRNLPFFAERFRTIILDLPGYGKSAPVDGLPVPAAVDAVRRFLDGMGIEKAHILGNSYGGIVGGQFAAAYPDRVRRFVTIGGIGVWILSTFPAEGLTRLVDFVEQPSRERLVQWLESMVFDKSILTEELMEMRWKSATDPVTMETSKKMYTRQALEAIAAFNRGPDAAQGFAYLPKIKAPTLIAWGRDDRVNPLDGALVPMRLIPNAELHVFPNCGHWAMIERKAEFENVVMAFLTRD</sequence>
<dbReference type="Proteomes" id="UP000241206">
    <property type="component" value="Unassembled WGS sequence"/>
</dbReference>
<dbReference type="InterPro" id="IPR000073">
    <property type="entry name" value="AB_hydrolase_1"/>
</dbReference>
<dbReference type="Gene3D" id="3.40.50.1820">
    <property type="entry name" value="alpha/beta hydrolase"/>
    <property type="match status" value="1"/>
</dbReference>
<dbReference type="Pfam" id="PF00561">
    <property type="entry name" value="Abhydrolase_1"/>
    <property type="match status" value="1"/>
</dbReference>
<organism evidence="2 3">
    <name type="scientific">Edaphosphingomonas fennica</name>
    <dbReference type="NCBI Taxonomy" id="114404"/>
    <lineage>
        <taxon>Bacteria</taxon>
        <taxon>Pseudomonadati</taxon>
        <taxon>Pseudomonadota</taxon>
        <taxon>Alphaproteobacteria</taxon>
        <taxon>Sphingomonadales</taxon>
        <taxon>Rhizorhabdaceae</taxon>
        <taxon>Edaphosphingomonas</taxon>
    </lineage>
</organism>
<dbReference type="InterPro" id="IPR029058">
    <property type="entry name" value="AB_hydrolase_fold"/>
</dbReference>
<evidence type="ECO:0000259" key="1">
    <source>
        <dbReference type="Pfam" id="PF00561"/>
    </source>
</evidence>
<proteinExistence type="predicted"/>
<dbReference type="SUPFAM" id="SSF53474">
    <property type="entry name" value="alpha/beta-Hydrolases"/>
    <property type="match status" value="1"/>
</dbReference>
<feature type="domain" description="AB hydrolase-1" evidence="1">
    <location>
        <begin position="40"/>
        <end position="280"/>
    </location>
</feature>
<comment type="caution">
    <text evidence="2">The sequence shown here is derived from an EMBL/GenBank/DDBJ whole genome shotgun (WGS) entry which is preliminary data.</text>
</comment>
<evidence type="ECO:0000313" key="3">
    <source>
        <dbReference type="Proteomes" id="UP000241206"/>
    </source>
</evidence>
<dbReference type="PRINTS" id="PR00111">
    <property type="entry name" value="ABHYDROLASE"/>
</dbReference>
<dbReference type="GO" id="GO:0016020">
    <property type="term" value="C:membrane"/>
    <property type="evidence" value="ECO:0007669"/>
    <property type="project" value="TreeGrafter"/>
</dbReference>
<dbReference type="InterPro" id="IPR000639">
    <property type="entry name" value="Epox_hydrolase-like"/>
</dbReference>
<dbReference type="PRINTS" id="PR00412">
    <property type="entry name" value="EPOXHYDRLASE"/>
</dbReference>
<keyword evidence="2" id="KW-0378">Hydrolase</keyword>
<gene>
    <name evidence="2" type="ORF">CV103_03920</name>
</gene>
<name>A0A2T4I689_9SPHN</name>
<keyword evidence="3" id="KW-1185">Reference proteome</keyword>
<dbReference type="PANTHER" id="PTHR43798">
    <property type="entry name" value="MONOACYLGLYCEROL LIPASE"/>
    <property type="match status" value="1"/>
</dbReference>
<evidence type="ECO:0000313" key="2">
    <source>
        <dbReference type="EMBL" id="PTD26156.1"/>
    </source>
</evidence>
<dbReference type="AlphaFoldDB" id="A0A2T4I689"/>
<dbReference type="EMBL" id="PHHF01000018">
    <property type="protein sequence ID" value="PTD26156.1"/>
    <property type="molecule type" value="Genomic_DNA"/>
</dbReference>
<protein>
    <submittedName>
        <fullName evidence="2">Alpha/beta hydrolase</fullName>
    </submittedName>
</protein>
<dbReference type="InterPro" id="IPR050266">
    <property type="entry name" value="AB_hydrolase_sf"/>
</dbReference>
<accession>A0A2T4I689</accession>
<dbReference type="PANTHER" id="PTHR43798:SF33">
    <property type="entry name" value="HYDROLASE, PUTATIVE (AFU_ORTHOLOGUE AFUA_2G14860)-RELATED"/>
    <property type="match status" value="1"/>
</dbReference>
<dbReference type="GO" id="GO:0016787">
    <property type="term" value="F:hydrolase activity"/>
    <property type="evidence" value="ECO:0007669"/>
    <property type="project" value="UniProtKB-KW"/>
</dbReference>
<reference evidence="2 3" key="1">
    <citation type="submission" date="2017-11" db="EMBL/GenBank/DDBJ databases">
        <title>Sphingomonas oleivorans sp. nov., isolated from oil-contaminated soil.</title>
        <authorList>
            <person name="Wang L."/>
            <person name="Chen L."/>
        </authorList>
    </citation>
    <scope>NUCLEOTIDE SEQUENCE [LARGE SCALE GENOMIC DNA]</scope>
    <source>
        <strain evidence="2 3">K101</strain>
    </source>
</reference>